<sequence>MLALSATCARIEAWSAENGLDRAERPGVRDLSGDAAVEAR</sequence>
<keyword evidence="2" id="KW-1185">Reference proteome</keyword>
<organism evidence="1 2">
    <name type="scientific">Streptomyces bluensis</name>
    <dbReference type="NCBI Taxonomy" id="33897"/>
    <lineage>
        <taxon>Bacteria</taxon>
        <taxon>Bacillati</taxon>
        <taxon>Actinomycetota</taxon>
        <taxon>Actinomycetes</taxon>
        <taxon>Kitasatosporales</taxon>
        <taxon>Streptomycetaceae</taxon>
        <taxon>Streptomyces</taxon>
    </lineage>
</organism>
<name>A0ABW6UDU3_9ACTN</name>
<accession>A0ABW6UDU3</accession>
<comment type="caution">
    <text evidence="1">The sequence shown here is derived from an EMBL/GenBank/DDBJ whole genome shotgun (WGS) entry which is preliminary data.</text>
</comment>
<evidence type="ECO:0000313" key="2">
    <source>
        <dbReference type="Proteomes" id="UP001602058"/>
    </source>
</evidence>
<reference evidence="1 2" key="1">
    <citation type="submission" date="2024-10" db="EMBL/GenBank/DDBJ databases">
        <title>The Natural Products Discovery Center: Release of the First 8490 Sequenced Strains for Exploring Actinobacteria Biosynthetic Diversity.</title>
        <authorList>
            <person name="Kalkreuter E."/>
            <person name="Kautsar S.A."/>
            <person name="Yang D."/>
            <person name="Bader C.D."/>
            <person name="Teijaro C.N."/>
            <person name="Fluegel L."/>
            <person name="Davis C.M."/>
            <person name="Simpson J.R."/>
            <person name="Lauterbach L."/>
            <person name="Steele A.D."/>
            <person name="Gui C."/>
            <person name="Meng S."/>
            <person name="Li G."/>
            <person name="Viehrig K."/>
            <person name="Ye F."/>
            <person name="Su P."/>
            <person name="Kiefer A.F."/>
            <person name="Nichols A."/>
            <person name="Cepeda A.J."/>
            <person name="Yan W."/>
            <person name="Fan B."/>
            <person name="Jiang Y."/>
            <person name="Adhikari A."/>
            <person name="Zheng C.-J."/>
            <person name="Schuster L."/>
            <person name="Cowan T.M."/>
            <person name="Smanski M.J."/>
            <person name="Chevrette M.G."/>
            <person name="De Carvalho L.P.S."/>
            <person name="Shen B."/>
        </authorList>
    </citation>
    <scope>NUCLEOTIDE SEQUENCE [LARGE SCALE GENOMIC DNA]</scope>
    <source>
        <strain evidence="1 2">NPDC001390</strain>
    </source>
</reference>
<protein>
    <submittedName>
        <fullName evidence="1">Uncharacterized protein</fullName>
    </submittedName>
</protein>
<dbReference type="EMBL" id="JBIAWJ010000003">
    <property type="protein sequence ID" value="MFF4521603.1"/>
    <property type="molecule type" value="Genomic_DNA"/>
</dbReference>
<evidence type="ECO:0000313" key="1">
    <source>
        <dbReference type="EMBL" id="MFF4521603.1"/>
    </source>
</evidence>
<gene>
    <name evidence="1" type="ORF">ACFY1D_09165</name>
</gene>
<dbReference type="RefSeq" id="WP_351081147.1">
    <property type="nucleotide sequence ID" value="NZ_JBEOZG010000012.1"/>
</dbReference>
<dbReference type="Proteomes" id="UP001602058">
    <property type="component" value="Unassembled WGS sequence"/>
</dbReference>
<proteinExistence type="predicted"/>